<evidence type="ECO:0000256" key="6">
    <source>
        <dbReference type="ARBA" id="ARBA00022679"/>
    </source>
</evidence>
<dbReference type="SUPFAM" id="SSF53756">
    <property type="entry name" value="UDP-Glycosyltransferase/glycogen phosphorylase"/>
    <property type="match status" value="1"/>
</dbReference>
<dbReference type="Proteomes" id="UP000004105">
    <property type="component" value="Unassembled WGS sequence"/>
</dbReference>
<comment type="pathway">
    <text evidence="2">Bacterial outer membrane biogenesis; LPS core biosynthesis.</text>
</comment>
<dbReference type="EC" id="2.4.99.23" evidence="10"/>
<evidence type="ECO:0000256" key="4">
    <source>
        <dbReference type="ARBA" id="ARBA00022519"/>
    </source>
</evidence>
<dbReference type="PANTHER" id="PTHR30160">
    <property type="entry name" value="TETRAACYLDISACCHARIDE 4'-KINASE-RELATED"/>
    <property type="match status" value="1"/>
</dbReference>
<evidence type="ECO:0000256" key="12">
    <source>
        <dbReference type="ARBA" id="ARBA00044330"/>
    </source>
</evidence>
<comment type="similarity">
    <text evidence="9">Belongs to the glycosyltransferase 9 family.</text>
</comment>
<keyword evidence="6 14" id="KW-0808">Transferase</keyword>
<dbReference type="GO" id="GO:0005886">
    <property type="term" value="C:plasma membrane"/>
    <property type="evidence" value="ECO:0007669"/>
    <property type="project" value="UniProtKB-SubCell"/>
</dbReference>
<dbReference type="HOGENOM" id="CLU_038371_6_0_4"/>
<dbReference type="InterPro" id="IPR051199">
    <property type="entry name" value="LPS_LOS_Heptosyltrfase"/>
</dbReference>
<evidence type="ECO:0000256" key="1">
    <source>
        <dbReference type="ARBA" id="ARBA00004515"/>
    </source>
</evidence>
<keyword evidence="4" id="KW-0997">Cell inner membrane</keyword>
<dbReference type="GO" id="GO:0009244">
    <property type="term" value="P:lipopolysaccharide core region biosynthetic process"/>
    <property type="evidence" value="ECO:0007669"/>
    <property type="project" value="InterPro"/>
</dbReference>
<reference evidence="14 15" key="1">
    <citation type="submission" date="2011-02" db="EMBL/GenBank/DDBJ databases">
        <authorList>
            <person name="Muzny D."/>
            <person name="Qin X."/>
            <person name="Deng J."/>
            <person name="Jiang H."/>
            <person name="Liu Y."/>
            <person name="Qu J."/>
            <person name="Song X.-Z."/>
            <person name="Zhang L."/>
            <person name="Thornton R."/>
            <person name="Coyle M."/>
            <person name="Francisco L."/>
            <person name="Jackson L."/>
            <person name="Javaid M."/>
            <person name="Korchina V."/>
            <person name="Kovar C."/>
            <person name="Mata R."/>
            <person name="Mathew T."/>
            <person name="Ngo R."/>
            <person name="Nguyen L."/>
            <person name="Nguyen N."/>
            <person name="Okwuonu G."/>
            <person name="Ongeri F."/>
            <person name="Pham C."/>
            <person name="Simmons D."/>
            <person name="Wilczek-Boney K."/>
            <person name="Hale W."/>
            <person name="Jakkamsetti A."/>
            <person name="Pham P."/>
            <person name="Ruth R."/>
            <person name="San Lucas F."/>
            <person name="Warren J."/>
            <person name="Zhang J."/>
            <person name="Zhao Z."/>
            <person name="Zhou C."/>
            <person name="Zhu D."/>
            <person name="Lee S."/>
            <person name="Bess C."/>
            <person name="Blankenburg K."/>
            <person name="Forbes L."/>
            <person name="Fu Q."/>
            <person name="Gubbala S."/>
            <person name="Hirani K."/>
            <person name="Jayaseelan J.C."/>
            <person name="Lara F."/>
            <person name="Munidasa M."/>
            <person name="Palculict T."/>
            <person name="Patil S."/>
            <person name="Pu L.-L."/>
            <person name="Saada N."/>
            <person name="Tang L."/>
            <person name="Weissenberger G."/>
            <person name="Zhu Y."/>
            <person name="Hemphill L."/>
            <person name="Shang Y."/>
            <person name="Youmans B."/>
            <person name="Ayvaz T."/>
            <person name="Ross M."/>
            <person name="Santibanez J."/>
            <person name="Aqrawi P."/>
            <person name="Gross S."/>
            <person name="Joshi V."/>
            <person name="Fowler G."/>
            <person name="Nazareth L."/>
            <person name="Reid J."/>
            <person name="Worley K."/>
            <person name="Petrosino J."/>
            <person name="Highlander S."/>
            <person name="Gibbs R."/>
        </authorList>
    </citation>
    <scope>NUCLEOTIDE SEQUENCE [LARGE SCALE GENOMIC DNA]</scope>
    <source>
        <strain evidence="14 15">ATCC BAA-1200</strain>
    </source>
</reference>
<dbReference type="Gene3D" id="3.40.50.2000">
    <property type="entry name" value="Glycogen Phosphorylase B"/>
    <property type="match status" value="2"/>
</dbReference>
<dbReference type="AlphaFoldDB" id="F2B9U4"/>
<evidence type="ECO:0000256" key="3">
    <source>
        <dbReference type="ARBA" id="ARBA00022475"/>
    </source>
</evidence>
<keyword evidence="3" id="KW-1003">Cell membrane</keyword>
<evidence type="ECO:0000313" key="14">
    <source>
        <dbReference type="EMBL" id="EGF11861.1"/>
    </source>
</evidence>
<dbReference type="CDD" id="cd03789">
    <property type="entry name" value="GT9_LPS_heptosyltransferase"/>
    <property type="match status" value="1"/>
</dbReference>
<dbReference type="PANTHER" id="PTHR30160:SF19">
    <property type="entry name" value="LIPOPOLYSACCHARIDE HEPTOSYLTRANSFERASE 1"/>
    <property type="match status" value="1"/>
</dbReference>
<dbReference type="InterPro" id="IPR011908">
    <property type="entry name" value="LipoPS_heptosylTferase-I"/>
</dbReference>
<comment type="catalytic activity">
    <reaction evidence="13">
        <text>an alpha-Kdo-(2-&gt;4)-alpha-Kdo-(2-&gt;6)-lipid A + ADP-L-glycero-beta-D-manno-heptose = an L-alpha-D-Hep-(1-&gt;5)-[alpha-Kdo-(2-&gt;4)]-alpha-Kdo-(2-&gt;6)-lipid A + ADP + H(+)</text>
        <dbReference type="Rhea" id="RHEA:74067"/>
        <dbReference type="ChEBI" id="CHEBI:15378"/>
        <dbReference type="ChEBI" id="CHEBI:61506"/>
        <dbReference type="ChEBI" id="CHEBI:176431"/>
        <dbReference type="ChEBI" id="CHEBI:193068"/>
        <dbReference type="ChEBI" id="CHEBI:456216"/>
        <dbReference type="EC" id="2.4.99.23"/>
    </reaction>
</comment>
<gene>
    <name evidence="14" type="primary">rfaC</name>
    <name evidence="14" type="ORF">HMPREF9123_0498</name>
</gene>
<accession>F2B9U4</accession>
<evidence type="ECO:0000256" key="8">
    <source>
        <dbReference type="ARBA" id="ARBA00023136"/>
    </source>
</evidence>
<evidence type="ECO:0000256" key="7">
    <source>
        <dbReference type="ARBA" id="ARBA00022985"/>
    </source>
</evidence>
<evidence type="ECO:0000256" key="10">
    <source>
        <dbReference type="ARBA" id="ARBA00044041"/>
    </source>
</evidence>
<comment type="caution">
    <text evidence="14">The sequence shown here is derived from an EMBL/GenBank/DDBJ whole genome shotgun (WGS) entry which is preliminary data.</text>
</comment>
<evidence type="ECO:0000256" key="5">
    <source>
        <dbReference type="ARBA" id="ARBA00022676"/>
    </source>
</evidence>
<sequence length="336" mass="37195">MRIGVKMKVLLVRLSSMGDLIHTLPAVSDLARMRPDVELHWLCEESFADIARLHPFVKKIHILRWRQWRKKLFARETRQAIGRLKTALRQEKFDCVLDSQGLIKSALPAKMTGTPVMGLDRKSAREGLAALFYAKTFAVKKGQNAVLRNRLLFAQAFAYEMPSEMLFGAAVPENTGLAIPQKPYYVALHATSRDSKLWRPENWQELAQMLHRFNGGTVWLPWGNEAEKARAEELARAAPYIAVCGKMNLLQAAALLDGAAGVAGVDTGLLHLANALDRPLVGIYTDTDPQKTGVQQSARAKNCGGIGQIPTAAEVYRLLLECMAAAQAGRKGDERI</sequence>
<evidence type="ECO:0000256" key="13">
    <source>
        <dbReference type="ARBA" id="ARBA00049201"/>
    </source>
</evidence>
<dbReference type="GO" id="GO:0005829">
    <property type="term" value="C:cytosol"/>
    <property type="evidence" value="ECO:0007669"/>
    <property type="project" value="TreeGrafter"/>
</dbReference>
<keyword evidence="8" id="KW-0472">Membrane</keyword>
<evidence type="ECO:0000256" key="2">
    <source>
        <dbReference type="ARBA" id="ARBA00004713"/>
    </source>
</evidence>
<keyword evidence="15" id="KW-1185">Reference proteome</keyword>
<comment type="subcellular location">
    <subcellularLocation>
        <location evidence="1">Cell inner membrane</location>
        <topology evidence="1">Peripheral membrane protein</topology>
        <orientation evidence="1">Cytoplasmic side</orientation>
    </subcellularLocation>
</comment>
<keyword evidence="7" id="KW-0448">Lipopolysaccharide biosynthesis</keyword>
<dbReference type="InterPro" id="IPR002201">
    <property type="entry name" value="Glyco_trans_9"/>
</dbReference>
<dbReference type="STRING" id="267212.GCA_001063965_01386"/>
<dbReference type="EMBL" id="AFAY01000007">
    <property type="protein sequence ID" value="EGF11861.1"/>
    <property type="molecule type" value="Genomic_DNA"/>
</dbReference>
<organism evidence="14 15">
    <name type="scientific">Neisseria bacilliformis ATCC BAA-1200</name>
    <dbReference type="NCBI Taxonomy" id="888742"/>
    <lineage>
        <taxon>Bacteria</taxon>
        <taxon>Pseudomonadati</taxon>
        <taxon>Pseudomonadota</taxon>
        <taxon>Betaproteobacteria</taxon>
        <taxon>Neisseriales</taxon>
        <taxon>Neisseriaceae</taxon>
        <taxon>Neisseria</taxon>
    </lineage>
</organism>
<dbReference type="Pfam" id="PF01075">
    <property type="entry name" value="Glyco_transf_9"/>
    <property type="match status" value="1"/>
</dbReference>
<keyword evidence="5 14" id="KW-0328">Glycosyltransferase</keyword>
<evidence type="ECO:0000256" key="11">
    <source>
        <dbReference type="ARBA" id="ARBA00044190"/>
    </source>
</evidence>
<protein>
    <recommendedName>
        <fullName evidence="11">Lipopolysaccharide heptosyltransferase 1</fullName>
        <ecNumber evidence="10">2.4.99.23</ecNumber>
    </recommendedName>
    <alternativeName>
        <fullName evidence="12">ADP-heptose:lipopolysaccharide heptosyltransferase I</fullName>
    </alternativeName>
</protein>
<evidence type="ECO:0000256" key="9">
    <source>
        <dbReference type="ARBA" id="ARBA00043995"/>
    </source>
</evidence>
<evidence type="ECO:0000313" key="15">
    <source>
        <dbReference type="Proteomes" id="UP000004105"/>
    </source>
</evidence>
<name>F2B9U4_9NEIS</name>
<dbReference type="GO" id="GO:0008713">
    <property type="term" value="F:ADP-heptose-lipopolysaccharide heptosyltransferase activity"/>
    <property type="evidence" value="ECO:0007669"/>
    <property type="project" value="TreeGrafter"/>
</dbReference>
<dbReference type="NCBIfam" id="TIGR02193">
    <property type="entry name" value="heptsyl_trn_I"/>
    <property type="match status" value="1"/>
</dbReference>
<proteinExistence type="inferred from homology"/>